<sequence>MRSEILNQINSKLNNSSKKRVLIVISCFFPFIGGDENTAKFLAEKLVKLGWRVTVLTKLRDKSLSKNEIINSVPVIRVGGDVLGIFIKGIQLINSFDTLFFVGALGGNLKIKVLIQAFLGFIAKKLFKKRVVMRLGSSKEEYEDLLFKPKITKKLLKSFDAFMPVNAGLVNFLVEKVGIDKNKVKNPPFKFIDTKKFKPLCVNEVNEAKTLLEIPKDKKLILFVGRASPEKNIQTLINVFKNLDDSFFLVLVLAVQLKEKNKFWDDLKATFPKTNFKLFINEPNPEKLMAISNVLIMPSIREGKGGVQFEAMACGISSICSNLVNITESLPNELLDLTFDPMSEDELKSKILFFFNLSQKTMIKNKLIEFVNKNFSEEVILKKYIFILLEKQANTKAKKKKIIFQVPWYLPRIGGIQSAVSRISQGLIQKGCEVTVVTKKDNSKLNSIENMSGVDVIRFEMNLLGNIAGIFTTLILVLKGGIFIFMGNLNHIGLFQKITFNILNLIKAKTILIMSSIDEGEMRGVI</sequence>
<dbReference type="AlphaFoldDB" id="A0A1F4VI05"/>
<dbReference type="InterPro" id="IPR050194">
    <property type="entry name" value="Glycosyltransferase_grp1"/>
</dbReference>
<dbReference type="GO" id="GO:0016757">
    <property type="term" value="F:glycosyltransferase activity"/>
    <property type="evidence" value="ECO:0007669"/>
    <property type="project" value="InterPro"/>
</dbReference>
<dbReference type="Pfam" id="PF00534">
    <property type="entry name" value="Glycos_transf_1"/>
    <property type="match status" value="1"/>
</dbReference>
<proteinExistence type="predicted"/>
<keyword evidence="1" id="KW-1133">Transmembrane helix</keyword>
<organism evidence="3 4">
    <name type="scientific">candidate division WWE3 bacterium RIFCSPLOWO2_12_FULL_36_10</name>
    <dbReference type="NCBI Taxonomy" id="1802630"/>
    <lineage>
        <taxon>Bacteria</taxon>
        <taxon>Katanobacteria</taxon>
    </lineage>
</organism>
<feature type="domain" description="Glycosyl transferase family 1" evidence="2">
    <location>
        <begin position="212"/>
        <end position="358"/>
    </location>
</feature>
<dbReference type="PANTHER" id="PTHR45947">
    <property type="entry name" value="SULFOQUINOVOSYL TRANSFERASE SQD2"/>
    <property type="match status" value="1"/>
</dbReference>
<dbReference type="Proteomes" id="UP000177763">
    <property type="component" value="Unassembled WGS sequence"/>
</dbReference>
<evidence type="ECO:0000313" key="3">
    <source>
        <dbReference type="EMBL" id="OGC56725.1"/>
    </source>
</evidence>
<accession>A0A1F4VI05</accession>
<dbReference type="EMBL" id="MEVN01000031">
    <property type="protein sequence ID" value="OGC56725.1"/>
    <property type="molecule type" value="Genomic_DNA"/>
</dbReference>
<dbReference type="InterPro" id="IPR001296">
    <property type="entry name" value="Glyco_trans_1"/>
</dbReference>
<dbReference type="PANTHER" id="PTHR45947:SF3">
    <property type="entry name" value="SULFOQUINOVOSYL TRANSFERASE SQD2"/>
    <property type="match status" value="1"/>
</dbReference>
<evidence type="ECO:0000259" key="2">
    <source>
        <dbReference type="Pfam" id="PF00534"/>
    </source>
</evidence>
<keyword evidence="1" id="KW-0472">Membrane</keyword>
<feature type="transmembrane region" description="Helical" evidence="1">
    <location>
        <begin position="463"/>
        <end position="487"/>
    </location>
</feature>
<keyword evidence="1" id="KW-0812">Transmembrane</keyword>
<dbReference type="STRING" id="1802630.A3H26_00185"/>
<evidence type="ECO:0000313" key="4">
    <source>
        <dbReference type="Proteomes" id="UP000177763"/>
    </source>
</evidence>
<evidence type="ECO:0000256" key="1">
    <source>
        <dbReference type="SAM" id="Phobius"/>
    </source>
</evidence>
<dbReference type="CDD" id="cd03801">
    <property type="entry name" value="GT4_PimA-like"/>
    <property type="match status" value="1"/>
</dbReference>
<name>A0A1F4VI05_UNCKA</name>
<dbReference type="Gene3D" id="3.40.50.2000">
    <property type="entry name" value="Glycogen Phosphorylase B"/>
    <property type="match status" value="3"/>
</dbReference>
<reference evidence="3 4" key="1">
    <citation type="journal article" date="2016" name="Nat. Commun.">
        <title>Thousands of microbial genomes shed light on interconnected biogeochemical processes in an aquifer system.</title>
        <authorList>
            <person name="Anantharaman K."/>
            <person name="Brown C.T."/>
            <person name="Hug L.A."/>
            <person name="Sharon I."/>
            <person name="Castelle C.J."/>
            <person name="Probst A.J."/>
            <person name="Thomas B.C."/>
            <person name="Singh A."/>
            <person name="Wilkins M.J."/>
            <person name="Karaoz U."/>
            <person name="Brodie E.L."/>
            <person name="Williams K.H."/>
            <person name="Hubbard S.S."/>
            <person name="Banfield J.F."/>
        </authorList>
    </citation>
    <scope>NUCLEOTIDE SEQUENCE [LARGE SCALE GENOMIC DNA]</scope>
</reference>
<dbReference type="SUPFAM" id="SSF53756">
    <property type="entry name" value="UDP-Glycosyltransferase/glycogen phosphorylase"/>
    <property type="match status" value="2"/>
</dbReference>
<comment type="caution">
    <text evidence="3">The sequence shown here is derived from an EMBL/GenBank/DDBJ whole genome shotgun (WGS) entry which is preliminary data.</text>
</comment>
<protein>
    <recommendedName>
        <fullName evidence="2">Glycosyl transferase family 1 domain-containing protein</fullName>
    </recommendedName>
</protein>
<gene>
    <name evidence="3" type="ORF">A3H26_00185</name>
</gene>